<feature type="transmembrane region" description="Helical" evidence="12">
    <location>
        <begin position="587"/>
        <end position="612"/>
    </location>
</feature>
<comment type="subunit">
    <text evidence="11">Component of the oligosaccharyltransferase (OST) complex. OST exists in two different complex forms which contain common core subunits RPN1, RPN2, OST48, OST4, DAD1 and TMEM258, either STT3A or STT3B as catalytic subunits, and form-specific accessory subunits. STT3A complex assembly occurs through the formation of 3 subcomplexes. Subcomplex 1 contains RPN1 and TMEM258, subcomplex 2 contains the STT3A-specific subunits STT3A, DC2/OSTC, and KCP2 as well as the core subunit OST4, and subcomplex 3 contains RPN2, DAD1, and OST48. The STT3A complex can form stable complexes with the Sec61 complex or with both the Sec61 and TRAP complexes. Interacts with DDI2. Interacts with TMEM35A/NACHO.</text>
</comment>
<dbReference type="CTD" id="37029"/>
<dbReference type="GO" id="GO:0006487">
    <property type="term" value="P:protein N-linked glycosylation"/>
    <property type="evidence" value="ECO:0007669"/>
    <property type="project" value="UniProtKB-UniRule"/>
</dbReference>
<keyword evidence="6 12" id="KW-0812">Transmembrane</keyword>
<evidence type="ECO:0000256" key="8">
    <source>
        <dbReference type="ARBA" id="ARBA00022824"/>
    </source>
</evidence>
<keyword evidence="8 12" id="KW-0256">Endoplasmic reticulum</keyword>
<dbReference type="Proteomes" id="UP000695007">
    <property type="component" value="Unplaced"/>
</dbReference>
<evidence type="ECO:0000259" key="14">
    <source>
        <dbReference type="Pfam" id="PF23860"/>
    </source>
</evidence>
<dbReference type="AlphaFoldDB" id="A0AAJ7E0X8"/>
<feature type="domain" description="Ribophorin II C-terminal" evidence="16">
    <location>
        <begin position="545"/>
        <end position="643"/>
    </location>
</feature>
<evidence type="ECO:0000256" key="10">
    <source>
        <dbReference type="ARBA" id="ARBA00023136"/>
    </source>
</evidence>
<evidence type="ECO:0000256" key="3">
    <source>
        <dbReference type="ARBA" id="ARBA00004922"/>
    </source>
</evidence>
<dbReference type="Pfam" id="PF25147">
    <property type="entry name" value="Ribophorin_II_C"/>
    <property type="match status" value="1"/>
</dbReference>
<dbReference type="KEGG" id="csol:105366774"/>
<dbReference type="InterPro" id="IPR055375">
    <property type="entry name" value="Ribophorin_II_2nd"/>
</dbReference>
<evidence type="ECO:0000256" key="5">
    <source>
        <dbReference type="ARBA" id="ARBA00017612"/>
    </source>
</evidence>
<dbReference type="InterPro" id="IPR055373">
    <property type="entry name" value="Ribophorin_II_N"/>
</dbReference>
<dbReference type="RefSeq" id="XP_011503623.1">
    <property type="nucleotide sequence ID" value="XM_011505321.1"/>
</dbReference>
<dbReference type="Pfam" id="PF23860">
    <property type="entry name" value="Ribophorin_II_3rd"/>
    <property type="match status" value="1"/>
</dbReference>
<dbReference type="InterPro" id="IPR056790">
    <property type="entry name" value="Ribophorin_II_C"/>
</dbReference>
<reference evidence="18" key="1">
    <citation type="submission" date="2025-08" db="UniProtKB">
        <authorList>
            <consortium name="RefSeq"/>
        </authorList>
    </citation>
    <scope>IDENTIFICATION</scope>
</reference>
<comment type="similarity">
    <text evidence="4 12">Belongs to the SWP1 family.</text>
</comment>
<dbReference type="InterPro" id="IPR008814">
    <property type="entry name" value="Swp1"/>
</dbReference>
<comment type="function">
    <text evidence="1 12">Subunit of the oligosaccharyl transferase (OST) complex that catalyzes the initial transfer of a defined glycan (Glc(3)Man(9)GlcNAc(2) in eukaryotes) from the lipid carrier dolichol-pyrophosphate to an asparagine residue within an Asn-X-Ser/Thr consensus motif in nascent polypeptide chains, the first step in protein N-glycosylation. N-glycosylation occurs cotranslationally and the complex associates with the Sec61 complex at the channel-forming translocon complex that mediates protein translocation across the endoplasmic reticulum (ER). All subunits are required for a maximal enzyme activity.</text>
</comment>
<evidence type="ECO:0000256" key="11">
    <source>
        <dbReference type="ARBA" id="ARBA00046750"/>
    </source>
</evidence>
<feature type="domain" description="Ribophorin II third" evidence="14">
    <location>
        <begin position="384"/>
        <end position="512"/>
    </location>
</feature>
<keyword evidence="9 12" id="KW-1133">Transmembrane helix</keyword>
<evidence type="ECO:0000313" key="17">
    <source>
        <dbReference type="Proteomes" id="UP000695007"/>
    </source>
</evidence>
<evidence type="ECO:0000259" key="13">
    <source>
        <dbReference type="Pfam" id="PF05817"/>
    </source>
</evidence>
<dbReference type="Pfam" id="PF05817">
    <property type="entry name" value="Ribophorin_II"/>
    <property type="match status" value="1"/>
</dbReference>
<keyword evidence="10 12" id="KW-0472">Membrane</keyword>
<dbReference type="Pfam" id="PF23861">
    <property type="entry name" value="Ribophorin_II_2nd"/>
    <property type="match status" value="1"/>
</dbReference>
<dbReference type="PANTHER" id="PTHR12640">
    <property type="entry name" value="RIBOPHORIN II"/>
    <property type="match status" value="1"/>
</dbReference>
<comment type="subcellular location">
    <subcellularLocation>
        <location evidence="2 12">Endoplasmic reticulum membrane</location>
        <topology evidence="2 12">Multi-pass membrane protein</topology>
    </subcellularLocation>
</comment>
<accession>A0AAJ7E0X8</accession>
<protein>
    <recommendedName>
        <fullName evidence="5 12">Dolichyl-diphosphooligosaccharide--protein glycosyltransferase subunit 2</fullName>
    </recommendedName>
    <alternativeName>
        <fullName evidence="12">Ribophorin-2</fullName>
    </alternativeName>
</protein>
<feature type="domain" description="Ribophorin II second" evidence="15">
    <location>
        <begin position="279"/>
        <end position="369"/>
    </location>
</feature>
<organism evidence="17 18">
    <name type="scientific">Ceratosolen solmsi marchali</name>
    <dbReference type="NCBI Taxonomy" id="326594"/>
    <lineage>
        <taxon>Eukaryota</taxon>
        <taxon>Metazoa</taxon>
        <taxon>Ecdysozoa</taxon>
        <taxon>Arthropoda</taxon>
        <taxon>Hexapoda</taxon>
        <taxon>Insecta</taxon>
        <taxon>Pterygota</taxon>
        <taxon>Neoptera</taxon>
        <taxon>Endopterygota</taxon>
        <taxon>Hymenoptera</taxon>
        <taxon>Apocrita</taxon>
        <taxon>Proctotrupomorpha</taxon>
        <taxon>Chalcidoidea</taxon>
        <taxon>Agaonidae</taxon>
        <taxon>Agaoninae</taxon>
        <taxon>Ceratosolen</taxon>
    </lineage>
</organism>
<evidence type="ECO:0000256" key="7">
    <source>
        <dbReference type="ARBA" id="ARBA00022729"/>
    </source>
</evidence>
<keyword evidence="17" id="KW-1185">Reference proteome</keyword>
<feature type="signal peptide" evidence="12">
    <location>
        <begin position="1"/>
        <end position="19"/>
    </location>
</feature>
<comment type="pathway">
    <text evidence="3 12">Protein modification; protein glycosylation.</text>
</comment>
<evidence type="ECO:0000256" key="9">
    <source>
        <dbReference type="ARBA" id="ARBA00022989"/>
    </source>
</evidence>
<evidence type="ECO:0000256" key="1">
    <source>
        <dbReference type="ARBA" id="ARBA00002791"/>
    </source>
</evidence>
<feature type="domain" description="Ribophorin II N-terminal" evidence="13">
    <location>
        <begin position="33"/>
        <end position="270"/>
    </location>
</feature>
<dbReference type="GO" id="GO:0008250">
    <property type="term" value="C:oligosaccharyltransferase complex"/>
    <property type="evidence" value="ECO:0007669"/>
    <property type="project" value="UniProtKB-UniRule"/>
</dbReference>
<dbReference type="GeneID" id="105366774"/>
<evidence type="ECO:0000256" key="4">
    <source>
        <dbReference type="ARBA" id="ARBA00009038"/>
    </source>
</evidence>
<evidence type="ECO:0000313" key="18">
    <source>
        <dbReference type="RefSeq" id="XP_011503623.1"/>
    </source>
</evidence>
<sequence>MNLKWYLLFISTLISSSVTLNVSSSTSSYLMLDDKIRIKEILAPGLELRELSEVYYAVSGYKHIKETISKVAEICEFLIKSSNDSLTTEQIYYLACTWKLLERCQPKSLPLSSLTKTLTAVLEQENSVSELYYAINSLVSFGQKISDAIVAKLLRILQTRLKKDDSPLNLGYIFHIAARLGSVGNFAFNYIEDAIVQADEVDDKFLQFEGGLSITSHLVNGIFKLSSILKRKPPLTSHQIVKLVNYFLSRRTVQTPKGAVNFLSSINILATNEFEKPVCIALFEDGTVVSIKQPLVRVKVCDLLGNSLSSIINVVANTATKIGDDTVVINKKTFQSTPNDKTLFTLNFMDTLPEPGFYKIVLSAASVVNTVSIKVLTEVKVDYLEIGTADADQTTQPKLVNVVNYKKLNGKIEADFQQKLVIRFLLKDALKNKPIKVHQAFVRLSSLPLKKKNREIIFVAEVDASYVYKFDMPVGTAAKNFDYQSGVYSIELIVGDAVVSNSFQWNLAAVNLKFPELISSEVVEKSTYKREPDIYLPKPEIKHMFREPEKRPPAFVSNLFTALCLSPILLLIILWAKLEVNISNFPFSLNAIVFHLGLGSIFVLFGVFWLKLNMFTTLRYLFGLGLITLLSGNKLLSQIAHNRKTSG</sequence>
<evidence type="ECO:0000256" key="2">
    <source>
        <dbReference type="ARBA" id="ARBA00004477"/>
    </source>
</evidence>
<dbReference type="InterPro" id="IPR055374">
    <property type="entry name" value="Ribophorin_II_3rd"/>
</dbReference>
<evidence type="ECO:0000256" key="6">
    <source>
        <dbReference type="ARBA" id="ARBA00022692"/>
    </source>
</evidence>
<dbReference type="PANTHER" id="PTHR12640:SF0">
    <property type="entry name" value="DOLICHYL-DIPHOSPHOOLIGOSACCHARIDE--PROTEIN GLYCOSYLTRANSFERASE SUBUNIT 2"/>
    <property type="match status" value="1"/>
</dbReference>
<keyword evidence="7 12" id="KW-0732">Signal</keyword>
<feature type="transmembrane region" description="Helical" evidence="12">
    <location>
        <begin position="618"/>
        <end position="636"/>
    </location>
</feature>
<evidence type="ECO:0000259" key="15">
    <source>
        <dbReference type="Pfam" id="PF23861"/>
    </source>
</evidence>
<evidence type="ECO:0000259" key="16">
    <source>
        <dbReference type="Pfam" id="PF25147"/>
    </source>
</evidence>
<proteinExistence type="inferred from homology"/>
<name>A0AAJ7E0X8_9HYME</name>
<feature type="transmembrane region" description="Helical" evidence="12">
    <location>
        <begin position="555"/>
        <end position="575"/>
    </location>
</feature>
<evidence type="ECO:0000256" key="12">
    <source>
        <dbReference type="RuleBase" id="RU366029"/>
    </source>
</evidence>
<gene>
    <name evidence="18" type="primary">LOC105366774</name>
</gene>
<feature type="chain" id="PRO_5042316316" description="Dolichyl-diphosphooligosaccharide--protein glycosyltransferase subunit 2" evidence="12">
    <location>
        <begin position="20"/>
        <end position="647"/>
    </location>
</feature>